<reference evidence="12 13" key="1">
    <citation type="submission" date="2021-12" db="EMBL/GenBank/DDBJ databases">
        <title>Discovery of the Pendulisporaceae a myxobacterial family with distinct sporulation behavior and unique specialized metabolism.</title>
        <authorList>
            <person name="Garcia R."/>
            <person name="Popoff A."/>
            <person name="Bader C.D."/>
            <person name="Loehr J."/>
            <person name="Walesch S."/>
            <person name="Walt C."/>
            <person name="Boldt J."/>
            <person name="Bunk B."/>
            <person name="Haeckl F.J.F.P.J."/>
            <person name="Gunesch A.P."/>
            <person name="Birkelbach J."/>
            <person name="Nuebel U."/>
            <person name="Pietschmann T."/>
            <person name="Bach T."/>
            <person name="Mueller R."/>
        </authorList>
    </citation>
    <scope>NUCLEOTIDE SEQUENCE [LARGE SCALE GENOMIC DNA]</scope>
    <source>
        <strain evidence="12 13">MSr12523</strain>
    </source>
</reference>
<dbReference type="PANTHER" id="PTHR21708:SF26">
    <property type="entry name" value="2-DEHYDROPANTOATE 2-REDUCTASE"/>
    <property type="match status" value="1"/>
</dbReference>
<dbReference type="InterPro" id="IPR013752">
    <property type="entry name" value="KPA_reductase"/>
</dbReference>
<dbReference type="EC" id="1.1.1.169" evidence="3 9"/>
<dbReference type="Proteomes" id="UP001379533">
    <property type="component" value="Chromosome"/>
</dbReference>
<evidence type="ECO:0000256" key="2">
    <source>
        <dbReference type="ARBA" id="ARBA00007870"/>
    </source>
</evidence>
<dbReference type="EMBL" id="CP089982">
    <property type="protein sequence ID" value="WXA91819.1"/>
    <property type="molecule type" value="Genomic_DNA"/>
</dbReference>
<evidence type="ECO:0000256" key="6">
    <source>
        <dbReference type="ARBA" id="ARBA00023002"/>
    </source>
</evidence>
<dbReference type="SUPFAM" id="SSF51735">
    <property type="entry name" value="NAD(P)-binding Rossmann-fold domains"/>
    <property type="match status" value="1"/>
</dbReference>
<dbReference type="InterPro" id="IPR008927">
    <property type="entry name" value="6-PGluconate_DH-like_C_sf"/>
</dbReference>
<dbReference type="InterPro" id="IPR051402">
    <property type="entry name" value="KPR-Related"/>
</dbReference>
<evidence type="ECO:0000256" key="9">
    <source>
        <dbReference type="RuleBase" id="RU362068"/>
    </source>
</evidence>
<evidence type="ECO:0000256" key="5">
    <source>
        <dbReference type="ARBA" id="ARBA00022857"/>
    </source>
</evidence>
<evidence type="ECO:0000256" key="1">
    <source>
        <dbReference type="ARBA" id="ARBA00004994"/>
    </source>
</evidence>
<keyword evidence="13" id="KW-1185">Reference proteome</keyword>
<dbReference type="RefSeq" id="WP_394842437.1">
    <property type="nucleotide sequence ID" value="NZ_CP089982.1"/>
</dbReference>
<protein>
    <recommendedName>
        <fullName evidence="4 9">2-dehydropantoate 2-reductase</fullName>
        <ecNumber evidence="3 9">1.1.1.169</ecNumber>
    </recommendedName>
    <alternativeName>
        <fullName evidence="7 9">Ketopantoate reductase</fullName>
    </alternativeName>
</protein>
<dbReference type="NCBIfam" id="TIGR00745">
    <property type="entry name" value="apbA_panE"/>
    <property type="match status" value="1"/>
</dbReference>
<feature type="domain" description="Ketopantoate reductase N-terminal" evidence="10">
    <location>
        <begin position="5"/>
        <end position="144"/>
    </location>
</feature>
<evidence type="ECO:0000256" key="8">
    <source>
        <dbReference type="ARBA" id="ARBA00048793"/>
    </source>
</evidence>
<dbReference type="InterPro" id="IPR003710">
    <property type="entry name" value="ApbA"/>
</dbReference>
<dbReference type="Pfam" id="PF08546">
    <property type="entry name" value="ApbA_C"/>
    <property type="match status" value="1"/>
</dbReference>
<accession>A0ABZ2K197</accession>
<comment type="similarity">
    <text evidence="2 9">Belongs to the ketopantoate reductase family.</text>
</comment>
<comment type="pathway">
    <text evidence="1 9">Cofactor biosynthesis; (R)-pantothenate biosynthesis; (R)-pantoate from 3-methyl-2-oxobutanoate: step 2/2.</text>
</comment>
<feature type="domain" description="Ketopantoate reductase C-terminal" evidence="11">
    <location>
        <begin position="181"/>
        <end position="301"/>
    </location>
</feature>
<comment type="catalytic activity">
    <reaction evidence="8 9">
        <text>(R)-pantoate + NADP(+) = 2-dehydropantoate + NADPH + H(+)</text>
        <dbReference type="Rhea" id="RHEA:16233"/>
        <dbReference type="ChEBI" id="CHEBI:11561"/>
        <dbReference type="ChEBI" id="CHEBI:15378"/>
        <dbReference type="ChEBI" id="CHEBI:15980"/>
        <dbReference type="ChEBI" id="CHEBI:57783"/>
        <dbReference type="ChEBI" id="CHEBI:58349"/>
        <dbReference type="EC" id="1.1.1.169"/>
    </reaction>
</comment>
<comment type="function">
    <text evidence="9">Catalyzes the NADPH-dependent reduction of ketopantoate into pantoic acid.</text>
</comment>
<dbReference type="InterPro" id="IPR013332">
    <property type="entry name" value="KPR_N"/>
</dbReference>
<evidence type="ECO:0000313" key="12">
    <source>
        <dbReference type="EMBL" id="WXA91819.1"/>
    </source>
</evidence>
<dbReference type="Pfam" id="PF02558">
    <property type="entry name" value="ApbA"/>
    <property type="match status" value="1"/>
</dbReference>
<keyword evidence="6 9" id="KW-0560">Oxidoreductase</keyword>
<evidence type="ECO:0000259" key="10">
    <source>
        <dbReference type="Pfam" id="PF02558"/>
    </source>
</evidence>
<dbReference type="InterPro" id="IPR013328">
    <property type="entry name" value="6PGD_dom2"/>
</dbReference>
<dbReference type="Gene3D" id="3.40.50.720">
    <property type="entry name" value="NAD(P)-binding Rossmann-like Domain"/>
    <property type="match status" value="1"/>
</dbReference>
<proteinExistence type="inferred from homology"/>
<evidence type="ECO:0000256" key="4">
    <source>
        <dbReference type="ARBA" id="ARBA00019465"/>
    </source>
</evidence>
<evidence type="ECO:0000256" key="3">
    <source>
        <dbReference type="ARBA" id="ARBA00013014"/>
    </source>
</evidence>
<evidence type="ECO:0000313" key="13">
    <source>
        <dbReference type="Proteomes" id="UP001379533"/>
    </source>
</evidence>
<evidence type="ECO:0000259" key="11">
    <source>
        <dbReference type="Pfam" id="PF08546"/>
    </source>
</evidence>
<evidence type="ECO:0000256" key="7">
    <source>
        <dbReference type="ARBA" id="ARBA00032024"/>
    </source>
</evidence>
<dbReference type="PANTHER" id="PTHR21708">
    <property type="entry name" value="PROBABLE 2-DEHYDROPANTOATE 2-REDUCTASE"/>
    <property type="match status" value="1"/>
</dbReference>
<keyword evidence="5 9" id="KW-0521">NADP</keyword>
<name>A0ABZ2K197_9BACT</name>
<dbReference type="SUPFAM" id="SSF48179">
    <property type="entry name" value="6-phosphogluconate dehydrogenase C-terminal domain-like"/>
    <property type="match status" value="1"/>
</dbReference>
<gene>
    <name evidence="12" type="ORF">LZC95_35880</name>
</gene>
<dbReference type="Gene3D" id="1.10.1040.10">
    <property type="entry name" value="N-(1-d-carboxylethyl)-l-norvaline Dehydrogenase, domain 2"/>
    <property type="match status" value="1"/>
</dbReference>
<organism evidence="12 13">
    <name type="scientific">Pendulispora brunnea</name>
    <dbReference type="NCBI Taxonomy" id="2905690"/>
    <lineage>
        <taxon>Bacteria</taxon>
        <taxon>Pseudomonadati</taxon>
        <taxon>Myxococcota</taxon>
        <taxon>Myxococcia</taxon>
        <taxon>Myxococcales</taxon>
        <taxon>Sorangiineae</taxon>
        <taxon>Pendulisporaceae</taxon>
        <taxon>Pendulispora</taxon>
    </lineage>
</organism>
<dbReference type="InterPro" id="IPR036291">
    <property type="entry name" value="NAD(P)-bd_dom_sf"/>
</dbReference>
<sequence>MSSFLIVGTGGVGGLLGGLLGLAGHDVAFVARGAHLAAMKEQGLVLRGPDGEHTLRVEGPGARIRAGEDPAAFGKVDYALVTVKAWQVEEMAPRLRAASVVVPLQNGVDAVPTLARALGDEPVLGSLCHMLSWIAAPGVIQWIKPPPVVTLGARTPAQRAIVERLAGELTKANITTKISQDIDAALWEKLLFLAPMGSVGAVTRSFAGAFRSVPESRAMLARAMEEIASVARARGIRIADDAVARTLSFVDALPAEANASTYRDIVAGRPSELGNLTGAVVRLGKEAGVPTPTNDFLLAALLPQENAARSLK</sequence>
<keyword evidence="9" id="KW-0566">Pantothenate biosynthesis</keyword>